<dbReference type="AlphaFoldDB" id="A0AAU9MCQ6"/>
<evidence type="ECO:0000313" key="2">
    <source>
        <dbReference type="EMBL" id="CAH1425619.1"/>
    </source>
</evidence>
<keyword evidence="3" id="KW-1185">Reference proteome</keyword>
<gene>
    <name evidence="2" type="ORF">LVIROSA_LOCUS12749</name>
</gene>
<sequence>MAWGQGSSARVRRQGSSGYLWDDEMLSAEAEPNQSWSPYDVDQGESQDWSIQRDPPSSRDLTCGLYTLVSHYFFSYQTHGRGKIDDTVKEATFTDLDGDDEIGDQIKGLQIKVGLGCPESSVVPFSFTYSDERW</sequence>
<dbReference type="EMBL" id="CAKMRJ010002223">
    <property type="protein sequence ID" value="CAH1425619.1"/>
    <property type="molecule type" value="Genomic_DNA"/>
</dbReference>
<accession>A0AAU9MCQ6</accession>
<organism evidence="2 3">
    <name type="scientific">Lactuca virosa</name>
    <dbReference type="NCBI Taxonomy" id="75947"/>
    <lineage>
        <taxon>Eukaryota</taxon>
        <taxon>Viridiplantae</taxon>
        <taxon>Streptophyta</taxon>
        <taxon>Embryophyta</taxon>
        <taxon>Tracheophyta</taxon>
        <taxon>Spermatophyta</taxon>
        <taxon>Magnoliopsida</taxon>
        <taxon>eudicotyledons</taxon>
        <taxon>Gunneridae</taxon>
        <taxon>Pentapetalae</taxon>
        <taxon>asterids</taxon>
        <taxon>campanulids</taxon>
        <taxon>Asterales</taxon>
        <taxon>Asteraceae</taxon>
        <taxon>Cichorioideae</taxon>
        <taxon>Cichorieae</taxon>
        <taxon>Lactucinae</taxon>
        <taxon>Lactuca</taxon>
    </lineage>
</organism>
<evidence type="ECO:0000313" key="3">
    <source>
        <dbReference type="Proteomes" id="UP001157418"/>
    </source>
</evidence>
<dbReference type="Proteomes" id="UP001157418">
    <property type="component" value="Unassembled WGS sequence"/>
</dbReference>
<evidence type="ECO:0000256" key="1">
    <source>
        <dbReference type="SAM" id="MobiDB-lite"/>
    </source>
</evidence>
<feature type="region of interest" description="Disordered" evidence="1">
    <location>
        <begin position="31"/>
        <end position="57"/>
    </location>
</feature>
<protein>
    <submittedName>
        <fullName evidence="2">Uncharacterized protein</fullName>
    </submittedName>
</protein>
<comment type="caution">
    <text evidence="2">The sequence shown here is derived from an EMBL/GenBank/DDBJ whole genome shotgun (WGS) entry which is preliminary data.</text>
</comment>
<dbReference type="Pfam" id="PF15697">
    <property type="entry name" value="DUF4666"/>
    <property type="match status" value="1"/>
</dbReference>
<proteinExistence type="predicted"/>
<reference evidence="2 3" key="1">
    <citation type="submission" date="2022-01" db="EMBL/GenBank/DDBJ databases">
        <authorList>
            <person name="Xiong W."/>
            <person name="Schranz E."/>
        </authorList>
    </citation>
    <scope>NUCLEOTIDE SEQUENCE [LARGE SCALE GENOMIC DNA]</scope>
</reference>
<dbReference type="InterPro" id="IPR031421">
    <property type="entry name" value="DUF4666"/>
</dbReference>
<name>A0AAU9MCQ6_9ASTR</name>